<proteinExistence type="inferred from homology"/>
<evidence type="ECO:0000256" key="2">
    <source>
        <dbReference type="ARBA" id="ARBA00012515"/>
    </source>
</evidence>
<name>A0A0F9N8J4_9ZZZZ</name>
<dbReference type="PIRSF" id="PIRSF001357">
    <property type="entry name" value="DeoC"/>
    <property type="match status" value="1"/>
</dbReference>
<evidence type="ECO:0000256" key="3">
    <source>
        <dbReference type="ARBA" id="ARBA00022490"/>
    </source>
</evidence>
<protein>
    <recommendedName>
        <fullName evidence="2">deoxyribose-phosphate aldolase</fullName>
        <ecNumber evidence="2">4.1.2.4</ecNumber>
    </recommendedName>
    <alternativeName>
        <fullName evidence="6">2-deoxy-D-ribose 5-phosphate aldolase</fullName>
    </alternativeName>
</protein>
<dbReference type="PANTHER" id="PTHR10889:SF1">
    <property type="entry name" value="DEOXYRIBOSE-PHOSPHATE ALDOLASE"/>
    <property type="match status" value="1"/>
</dbReference>
<dbReference type="InterPro" id="IPR028581">
    <property type="entry name" value="DeoC_typeI"/>
</dbReference>
<evidence type="ECO:0000313" key="8">
    <source>
        <dbReference type="EMBL" id="KKN15845.1"/>
    </source>
</evidence>
<keyword evidence="3" id="KW-0963">Cytoplasm</keyword>
<dbReference type="GO" id="GO:0005737">
    <property type="term" value="C:cytoplasm"/>
    <property type="evidence" value="ECO:0007669"/>
    <property type="project" value="InterPro"/>
</dbReference>
<dbReference type="AlphaFoldDB" id="A0A0F9N8J4"/>
<dbReference type="GO" id="GO:0009264">
    <property type="term" value="P:deoxyribonucleotide catabolic process"/>
    <property type="evidence" value="ECO:0007669"/>
    <property type="project" value="InterPro"/>
</dbReference>
<sequence length="237" mass="25694">MIIEVEELAKSIDSTLLKASANEGDVRRLCDVAKKHNFASVVVNPSFVKMADEILKDASVRVGTVVGFPLGASTTTEKCFETINNIVNGACEIDFVMNLGYLKSAKYDEFYRDAKAVVLAAKRGQLKSPGRTIFTKMILETCYLSKDEIKIACKVAEKAAVDFVKTSTGFGSEGATEENVELLRKILPTNIGIKASGGIKEFKQADKFLDLGASRLGTSSAEKIMQEYATASKVKAK</sequence>
<dbReference type="EC" id="4.1.2.4" evidence="2"/>
<dbReference type="Gene3D" id="3.20.20.70">
    <property type="entry name" value="Aldolase class I"/>
    <property type="match status" value="1"/>
</dbReference>
<dbReference type="GO" id="GO:0004139">
    <property type="term" value="F:deoxyribose-phosphate aldolase activity"/>
    <property type="evidence" value="ECO:0007669"/>
    <property type="project" value="UniProtKB-EC"/>
</dbReference>
<reference evidence="8" key="1">
    <citation type="journal article" date="2015" name="Nature">
        <title>Complex archaea that bridge the gap between prokaryotes and eukaryotes.</title>
        <authorList>
            <person name="Spang A."/>
            <person name="Saw J.H."/>
            <person name="Jorgensen S.L."/>
            <person name="Zaremba-Niedzwiedzka K."/>
            <person name="Martijn J."/>
            <person name="Lind A.E."/>
            <person name="van Eijk R."/>
            <person name="Schleper C."/>
            <person name="Guy L."/>
            <person name="Ettema T.J."/>
        </authorList>
    </citation>
    <scope>NUCLEOTIDE SEQUENCE</scope>
</reference>
<dbReference type="HAMAP" id="MF_00114">
    <property type="entry name" value="DeoC_type1"/>
    <property type="match status" value="1"/>
</dbReference>
<dbReference type="InterPro" id="IPR002915">
    <property type="entry name" value="DeoC/FbaB/LacD_aldolase"/>
</dbReference>
<evidence type="ECO:0000256" key="7">
    <source>
        <dbReference type="ARBA" id="ARBA00048791"/>
    </source>
</evidence>
<keyword evidence="5" id="KW-0704">Schiff base</keyword>
<dbReference type="NCBIfam" id="TIGR00126">
    <property type="entry name" value="deoC"/>
    <property type="match status" value="1"/>
</dbReference>
<organism evidence="8">
    <name type="scientific">marine sediment metagenome</name>
    <dbReference type="NCBI Taxonomy" id="412755"/>
    <lineage>
        <taxon>unclassified sequences</taxon>
        <taxon>metagenomes</taxon>
        <taxon>ecological metagenomes</taxon>
    </lineage>
</organism>
<dbReference type="CDD" id="cd00959">
    <property type="entry name" value="DeoC"/>
    <property type="match status" value="1"/>
</dbReference>
<accession>A0A0F9N8J4</accession>
<evidence type="ECO:0000256" key="6">
    <source>
        <dbReference type="ARBA" id="ARBA00032755"/>
    </source>
</evidence>
<comment type="catalytic activity">
    <reaction evidence="7">
        <text>2-deoxy-D-ribose 5-phosphate = D-glyceraldehyde 3-phosphate + acetaldehyde</text>
        <dbReference type="Rhea" id="RHEA:12821"/>
        <dbReference type="ChEBI" id="CHEBI:15343"/>
        <dbReference type="ChEBI" id="CHEBI:59776"/>
        <dbReference type="ChEBI" id="CHEBI:62877"/>
        <dbReference type="EC" id="4.1.2.4"/>
    </reaction>
</comment>
<dbReference type="FunFam" id="3.20.20.70:FF:000044">
    <property type="entry name" value="Deoxyribose-phosphate aldolase"/>
    <property type="match status" value="1"/>
</dbReference>
<dbReference type="GO" id="GO:0016052">
    <property type="term" value="P:carbohydrate catabolic process"/>
    <property type="evidence" value="ECO:0007669"/>
    <property type="project" value="TreeGrafter"/>
</dbReference>
<dbReference type="SMART" id="SM01133">
    <property type="entry name" value="DeoC"/>
    <property type="match status" value="1"/>
</dbReference>
<dbReference type="SUPFAM" id="SSF51569">
    <property type="entry name" value="Aldolase"/>
    <property type="match status" value="1"/>
</dbReference>
<dbReference type="PANTHER" id="PTHR10889">
    <property type="entry name" value="DEOXYRIBOSE-PHOSPHATE ALDOLASE"/>
    <property type="match status" value="1"/>
</dbReference>
<evidence type="ECO:0000256" key="5">
    <source>
        <dbReference type="ARBA" id="ARBA00023270"/>
    </source>
</evidence>
<keyword evidence="4" id="KW-0456">Lyase</keyword>
<comment type="caution">
    <text evidence="8">The sequence shown here is derived from an EMBL/GenBank/DDBJ whole genome shotgun (WGS) entry which is preliminary data.</text>
</comment>
<gene>
    <name evidence="8" type="ORF">LCGC14_0981820</name>
</gene>
<dbReference type="Pfam" id="PF01791">
    <property type="entry name" value="DeoC"/>
    <property type="match status" value="1"/>
</dbReference>
<dbReference type="EMBL" id="LAZR01003671">
    <property type="protein sequence ID" value="KKN15845.1"/>
    <property type="molecule type" value="Genomic_DNA"/>
</dbReference>
<dbReference type="InterPro" id="IPR011343">
    <property type="entry name" value="DeoC"/>
</dbReference>
<comment type="similarity">
    <text evidence="1">Belongs to the DeoC/FbaB aldolase family. DeoC type 1 subfamily.</text>
</comment>
<dbReference type="InterPro" id="IPR013785">
    <property type="entry name" value="Aldolase_TIM"/>
</dbReference>
<evidence type="ECO:0000256" key="1">
    <source>
        <dbReference type="ARBA" id="ARBA00010936"/>
    </source>
</evidence>
<evidence type="ECO:0000256" key="4">
    <source>
        <dbReference type="ARBA" id="ARBA00023239"/>
    </source>
</evidence>